<dbReference type="EMBL" id="CP009514">
    <property type="protein sequence ID" value="AKB70784.1"/>
    <property type="molecule type" value="Genomic_DNA"/>
</dbReference>
<protein>
    <recommendedName>
        <fullName evidence="1">Pyridoxamine 5'-phosphate oxidase N-terminal domain-containing protein</fullName>
    </recommendedName>
</protein>
<dbReference type="AlphaFoldDB" id="A0A0E3RSK2"/>
<sequence>MTSKLMDYFNKQPRIGVLSTSTKDGKVDSAVFGSPNMIDENTVVIATGKNRTFSNLQENPYAMFLIMEPGAEIMDWKGIRVYMKMKESATSGEMLDMIKGQIAKIAGEEAAKIIYATATFEIIELRPLVDMGQGWENSI</sequence>
<evidence type="ECO:0000313" key="2">
    <source>
        <dbReference type="EMBL" id="AKB70784.1"/>
    </source>
</evidence>
<evidence type="ECO:0000313" key="3">
    <source>
        <dbReference type="Proteomes" id="UP000033071"/>
    </source>
</evidence>
<dbReference type="RefSeq" id="WP_048037800.1">
    <property type="nucleotide sequence ID" value="NZ_CP009514.1"/>
</dbReference>
<dbReference type="PANTHER" id="PTHR40660:SF1">
    <property type="entry name" value="5'-PHOSPHATE OXIDASE PUTATIVE DOMAIN-CONTAINING PROTEIN-RELATED"/>
    <property type="match status" value="1"/>
</dbReference>
<dbReference type="GeneID" id="24880788"/>
<dbReference type="SUPFAM" id="SSF50475">
    <property type="entry name" value="FMN-binding split barrel"/>
    <property type="match status" value="1"/>
</dbReference>
<gene>
    <name evidence="2" type="ORF">MSMAC_0894</name>
</gene>
<dbReference type="Proteomes" id="UP000033071">
    <property type="component" value="Chromosome"/>
</dbReference>
<organism evidence="2 3">
    <name type="scientific">Methanosarcina mazei C16</name>
    <dbReference type="NCBI Taxonomy" id="1434113"/>
    <lineage>
        <taxon>Archaea</taxon>
        <taxon>Methanobacteriati</taxon>
        <taxon>Methanobacteriota</taxon>
        <taxon>Stenosarchaea group</taxon>
        <taxon>Methanomicrobia</taxon>
        <taxon>Methanosarcinales</taxon>
        <taxon>Methanosarcinaceae</taxon>
        <taxon>Methanosarcina</taxon>
    </lineage>
</organism>
<feature type="domain" description="Pyridoxamine 5'-phosphate oxidase N-terminal" evidence="1">
    <location>
        <begin position="7"/>
        <end position="126"/>
    </location>
</feature>
<dbReference type="InterPro" id="IPR011576">
    <property type="entry name" value="Pyridox_Oxase_N"/>
</dbReference>
<dbReference type="PANTHER" id="PTHR40660">
    <property type="entry name" value="5'-PHOSPHATE OXIDASE PUTATIVE DOMAIN-CONTAINING PROTEIN-RELATED"/>
    <property type="match status" value="1"/>
</dbReference>
<dbReference type="Gene3D" id="2.30.110.10">
    <property type="entry name" value="Electron Transport, Fmn-binding Protein, Chain A"/>
    <property type="match status" value="1"/>
</dbReference>
<dbReference type="InterPro" id="IPR012349">
    <property type="entry name" value="Split_barrel_FMN-bd"/>
</dbReference>
<dbReference type="KEGG" id="mmac:MSMAC_0894"/>
<dbReference type="PATRIC" id="fig|1434113.4.peg.1123"/>
<dbReference type="HOGENOM" id="CLU_135509_0_0_2"/>
<proteinExistence type="predicted"/>
<evidence type="ECO:0000259" key="1">
    <source>
        <dbReference type="Pfam" id="PF01243"/>
    </source>
</evidence>
<accession>A0A0E3RSK2</accession>
<dbReference type="Pfam" id="PF01243">
    <property type="entry name" value="PNPOx_N"/>
    <property type="match status" value="1"/>
</dbReference>
<reference evidence="2 3" key="1">
    <citation type="submission" date="2014-07" db="EMBL/GenBank/DDBJ databases">
        <title>Methanogenic archaea and the global carbon cycle.</title>
        <authorList>
            <person name="Henriksen J.R."/>
            <person name="Luke J."/>
            <person name="Reinhart S."/>
            <person name="Benedict M.N."/>
            <person name="Youngblut N.D."/>
            <person name="Metcalf M.E."/>
            <person name="Whitaker R.J."/>
            <person name="Metcalf W.W."/>
        </authorList>
    </citation>
    <scope>NUCLEOTIDE SEQUENCE [LARGE SCALE GENOMIC DNA]</scope>
    <source>
        <strain evidence="2 3">C16</strain>
    </source>
</reference>
<name>A0A0E3RSK2_METMZ</name>